<sequence>MKKILFLLALGMFTTCQGQEQKKTIFTQSVTPKKDTTMIEKFDFDIYEKTHKGSDKYILPNGNTIFSMVFFKDKVGFQRERLPAPSFLTIYKEFYPNGYLKKKETYIGGYVKVGIPRYYDEQGNLIKEADEDQKFGKIKPQQVLEFLQEKGYINLKTGEGLIDKEGHSVFNLRFGEQNKEKYWIITIVKGIPNTDPRNFPEFGEPPAYLPLHYVMDGETGEVTIEGEEDKKTSGVYKTYKGKSYTQQEWEEFEQKLFEEYAGKHNISLTKNDHTNNKGFTSRFLPND</sequence>
<dbReference type="EMBL" id="FCOR01000014">
    <property type="protein sequence ID" value="CVK16995.1"/>
    <property type="molecule type" value="Genomic_DNA"/>
</dbReference>
<dbReference type="RefSeq" id="WP_141656249.1">
    <property type="nucleotide sequence ID" value="NZ_FCOR01000014.1"/>
</dbReference>
<dbReference type="STRING" id="1586267.GCA_001418685_01863"/>
<dbReference type="OrthoDB" id="997325at2"/>
<dbReference type="Proteomes" id="UP000182761">
    <property type="component" value="Unassembled WGS sequence"/>
</dbReference>
<evidence type="ECO:0008006" key="4">
    <source>
        <dbReference type="Google" id="ProtNLM"/>
    </source>
</evidence>
<feature type="chain" id="PRO_5007049846" description="Lipoprotein" evidence="1">
    <location>
        <begin position="19"/>
        <end position="287"/>
    </location>
</feature>
<evidence type="ECO:0000313" key="2">
    <source>
        <dbReference type="EMBL" id="CVK16995.1"/>
    </source>
</evidence>
<dbReference type="AlphaFoldDB" id="A0A0X3ASD5"/>
<evidence type="ECO:0000256" key="1">
    <source>
        <dbReference type="SAM" id="SignalP"/>
    </source>
</evidence>
<keyword evidence="3" id="KW-1185">Reference proteome</keyword>
<feature type="signal peptide" evidence="1">
    <location>
        <begin position="1"/>
        <end position="18"/>
    </location>
</feature>
<accession>A0A0X3ASD5</accession>
<keyword evidence="1" id="KW-0732">Signal</keyword>
<protein>
    <recommendedName>
        <fullName evidence="4">Lipoprotein</fullName>
    </recommendedName>
</protein>
<organism evidence="2 3">
    <name type="scientific">Apibacter mensalis</name>
    <dbReference type="NCBI Taxonomy" id="1586267"/>
    <lineage>
        <taxon>Bacteria</taxon>
        <taxon>Pseudomonadati</taxon>
        <taxon>Bacteroidota</taxon>
        <taxon>Flavobacteriia</taxon>
        <taxon>Flavobacteriales</taxon>
        <taxon>Weeksellaceae</taxon>
        <taxon>Apibacter</taxon>
    </lineage>
</organism>
<name>A0A0X3ASD5_9FLAO</name>
<evidence type="ECO:0000313" key="3">
    <source>
        <dbReference type="Proteomes" id="UP000182761"/>
    </source>
</evidence>
<proteinExistence type="predicted"/>
<gene>
    <name evidence="2" type="ORF">Ga0061079_1149</name>
</gene>
<reference evidence="2 3" key="1">
    <citation type="submission" date="2016-01" db="EMBL/GenBank/DDBJ databases">
        <authorList>
            <person name="McClelland M."/>
            <person name="Jain A."/>
            <person name="Saraogi P."/>
            <person name="Mendelson R."/>
            <person name="Westerman R."/>
            <person name="SanMiguel P."/>
            <person name="Csonka L."/>
        </authorList>
    </citation>
    <scope>NUCLEOTIDE SEQUENCE [LARGE SCALE GENOMIC DNA]</scope>
    <source>
        <strain evidence="2 3">R-53146</strain>
    </source>
</reference>